<organism evidence="1 2">
    <name type="scientific">Cricetulus griseus</name>
    <name type="common">Chinese hamster</name>
    <name type="synonym">Cricetulus barabensis griseus</name>
    <dbReference type="NCBI Taxonomy" id="10029"/>
    <lineage>
        <taxon>Eukaryota</taxon>
        <taxon>Metazoa</taxon>
        <taxon>Chordata</taxon>
        <taxon>Craniata</taxon>
        <taxon>Vertebrata</taxon>
        <taxon>Euteleostomi</taxon>
        <taxon>Mammalia</taxon>
        <taxon>Eutheria</taxon>
        <taxon>Euarchontoglires</taxon>
        <taxon>Glires</taxon>
        <taxon>Rodentia</taxon>
        <taxon>Myomorpha</taxon>
        <taxon>Muroidea</taxon>
        <taxon>Cricetidae</taxon>
        <taxon>Cricetinae</taxon>
        <taxon>Cricetulus</taxon>
    </lineage>
</organism>
<dbReference type="EMBL" id="JH000058">
    <property type="protein sequence ID" value="EGW06199.1"/>
    <property type="molecule type" value="Genomic_DNA"/>
</dbReference>
<name>G3GXA2_CRIGR</name>
<accession>G3GXA2</accession>
<reference evidence="2" key="1">
    <citation type="journal article" date="2011" name="Nat. Biotechnol.">
        <title>The genomic sequence of the Chinese hamster ovary (CHO)-K1 cell line.</title>
        <authorList>
            <person name="Xu X."/>
            <person name="Nagarajan H."/>
            <person name="Lewis N.E."/>
            <person name="Pan S."/>
            <person name="Cai Z."/>
            <person name="Liu X."/>
            <person name="Chen W."/>
            <person name="Xie M."/>
            <person name="Wang W."/>
            <person name="Hammond S."/>
            <person name="Andersen M.R."/>
            <person name="Neff N."/>
            <person name="Passarelli B."/>
            <person name="Koh W."/>
            <person name="Fan H.C."/>
            <person name="Wang J."/>
            <person name="Gui Y."/>
            <person name="Lee K.H."/>
            <person name="Betenbaugh M.J."/>
            <person name="Quake S.R."/>
            <person name="Famili I."/>
            <person name="Palsson B.O."/>
            <person name="Wang J."/>
        </authorList>
    </citation>
    <scope>NUCLEOTIDE SEQUENCE [LARGE SCALE GENOMIC DNA]</scope>
    <source>
        <strain evidence="2">CHO K1 cell line</strain>
    </source>
</reference>
<protein>
    <submittedName>
        <fullName evidence="1">Uncharacterized protein</fullName>
    </submittedName>
</protein>
<sequence>MHEFLGSIPSTTRRPRSQIQTELETSLGYVRPFYHKKNKLGRVWWCSSSTEANLV</sequence>
<evidence type="ECO:0000313" key="1">
    <source>
        <dbReference type="EMBL" id="EGW06199.1"/>
    </source>
</evidence>
<evidence type="ECO:0000313" key="2">
    <source>
        <dbReference type="Proteomes" id="UP000001075"/>
    </source>
</evidence>
<dbReference type="AlphaFoldDB" id="G3GXA2"/>
<proteinExistence type="predicted"/>
<dbReference type="InParanoid" id="G3GXA2"/>
<gene>
    <name evidence="1" type="ORF">I79_002337</name>
</gene>
<dbReference type="Proteomes" id="UP000001075">
    <property type="component" value="Unassembled WGS sequence"/>
</dbReference>